<accession>A0ABN7XNP9</accession>
<reference evidence="1 2" key="1">
    <citation type="submission" date="2021-06" db="EMBL/GenBank/DDBJ databases">
        <authorList>
            <person name="Kallberg Y."/>
            <person name="Tangrot J."/>
            <person name="Rosling A."/>
        </authorList>
    </citation>
    <scope>NUCLEOTIDE SEQUENCE [LARGE SCALE GENOMIC DNA]</scope>
    <source>
        <strain evidence="1 2">120-4 pot B 10/14</strain>
    </source>
</reference>
<comment type="caution">
    <text evidence="1">The sequence shown here is derived from an EMBL/GenBank/DDBJ whole genome shotgun (WGS) entry which is preliminary data.</text>
</comment>
<feature type="non-terminal residue" evidence="1">
    <location>
        <position position="97"/>
    </location>
</feature>
<evidence type="ECO:0000313" key="2">
    <source>
        <dbReference type="Proteomes" id="UP000789901"/>
    </source>
</evidence>
<dbReference type="Proteomes" id="UP000789901">
    <property type="component" value="Unassembled WGS sequence"/>
</dbReference>
<keyword evidence="2" id="KW-1185">Reference proteome</keyword>
<gene>
    <name evidence="1" type="ORF">GMARGA_LOCUS45468</name>
</gene>
<proteinExistence type="predicted"/>
<organism evidence="1 2">
    <name type="scientific">Gigaspora margarita</name>
    <dbReference type="NCBI Taxonomy" id="4874"/>
    <lineage>
        <taxon>Eukaryota</taxon>
        <taxon>Fungi</taxon>
        <taxon>Fungi incertae sedis</taxon>
        <taxon>Mucoromycota</taxon>
        <taxon>Glomeromycotina</taxon>
        <taxon>Glomeromycetes</taxon>
        <taxon>Diversisporales</taxon>
        <taxon>Gigasporaceae</taxon>
        <taxon>Gigaspora</taxon>
    </lineage>
</organism>
<evidence type="ECO:0000313" key="1">
    <source>
        <dbReference type="EMBL" id="CAG8856647.1"/>
    </source>
</evidence>
<protein>
    <submittedName>
        <fullName evidence="1">4035_t:CDS:1</fullName>
    </submittedName>
</protein>
<name>A0ABN7XNP9_GIGMA</name>
<dbReference type="EMBL" id="CAJVQB010162226">
    <property type="protein sequence ID" value="CAG8856647.1"/>
    <property type="molecule type" value="Genomic_DNA"/>
</dbReference>
<sequence length="97" mass="12338">NERVFNEYWRDRIYDRYIKWKNKTKNERIQIQNCQNERALDEFWRNRLYNRYKKWKNKTKDEHQIILNLRAQILLLQNNLYNMAEARRLPTLKYVST</sequence>
<feature type="non-terminal residue" evidence="1">
    <location>
        <position position="1"/>
    </location>
</feature>